<dbReference type="Proteomes" id="UP000295748">
    <property type="component" value="Chromosome"/>
</dbReference>
<sequence>MSVLQLNRVSASYGPAGALFGIDIEVDAGEMVGVLGRNGAGKTSTFKAIMGMEVRRRGQILFDGADITRMVPEQIARAGIAIVPAERRIFSGLSVLDNLRIAARMRKQKLDVDEIVDLLPIMGRLIDREGFQLSGGEQQAVAIARALAARPRVLLLDEPTEGLAPVVVQELQESIAALPQRTGAAVLVAEQNLNFVLQTTSRVYVLETGNVVHASDSAAFARAPELQHKFLSVSSSH</sequence>
<dbReference type="SMART" id="SM00382">
    <property type="entry name" value="AAA"/>
    <property type="match status" value="1"/>
</dbReference>
<dbReference type="RefSeq" id="WP_135070379.1">
    <property type="nucleotide sequence ID" value="NZ_CP038266.1"/>
</dbReference>
<dbReference type="PANTHER" id="PTHR43820:SF4">
    <property type="entry name" value="HIGH-AFFINITY BRANCHED-CHAIN AMINO ACID TRANSPORT ATP-BINDING PROTEIN LIVF"/>
    <property type="match status" value="1"/>
</dbReference>
<keyword evidence="5" id="KW-0029">Amino-acid transport</keyword>
<keyword evidence="3" id="KW-0547">Nucleotide-binding</keyword>
<evidence type="ECO:0000256" key="2">
    <source>
        <dbReference type="ARBA" id="ARBA00022448"/>
    </source>
</evidence>
<evidence type="ECO:0000256" key="3">
    <source>
        <dbReference type="ARBA" id="ARBA00022741"/>
    </source>
</evidence>
<dbReference type="InterPro" id="IPR003593">
    <property type="entry name" value="AAA+_ATPase"/>
</dbReference>
<dbReference type="SUPFAM" id="SSF52540">
    <property type="entry name" value="P-loop containing nucleoside triphosphate hydrolases"/>
    <property type="match status" value="1"/>
</dbReference>
<comment type="similarity">
    <text evidence="1">Belongs to the ABC transporter superfamily.</text>
</comment>
<dbReference type="InterPro" id="IPR003439">
    <property type="entry name" value="ABC_transporter-like_ATP-bd"/>
</dbReference>
<dbReference type="InterPro" id="IPR027417">
    <property type="entry name" value="P-loop_NTPase"/>
</dbReference>
<dbReference type="InterPro" id="IPR052156">
    <property type="entry name" value="BCAA_Transport_ATP-bd_LivF"/>
</dbReference>
<protein>
    <submittedName>
        <fullName evidence="7">ATP-binding cassette domain-containing protein</fullName>
    </submittedName>
</protein>
<evidence type="ECO:0000256" key="5">
    <source>
        <dbReference type="ARBA" id="ARBA00022970"/>
    </source>
</evidence>
<proteinExistence type="inferred from homology"/>
<dbReference type="Gene3D" id="3.40.50.300">
    <property type="entry name" value="P-loop containing nucleotide triphosphate hydrolases"/>
    <property type="match status" value="1"/>
</dbReference>
<evidence type="ECO:0000256" key="4">
    <source>
        <dbReference type="ARBA" id="ARBA00022840"/>
    </source>
</evidence>
<dbReference type="PROSITE" id="PS50893">
    <property type="entry name" value="ABC_TRANSPORTER_2"/>
    <property type="match status" value="1"/>
</dbReference>
<dbReference type="InterPro" id="IPR017871">
    <property type="entry name" value="ABC_transporter-like_CS"/>
</dbReference>
<dbReference type="GO" id="GO:0005524">
    <property type="term" value="F:ATP binding"/>
    <property type="evidence" value="ECO:0007669"/>
    <property type="project" value="UniProtKB-KW"/>
</dbReference>
<feature type="domain" description="ABC transporter" evidence="6">
    <location>
        <begin position="4"/>
        <end position="233"/>
    </location>
</feature>
<dbReference type="Pfam" id="PF00005">
    <property type="entry name" value="ABC_tran"/>
    <property type="match status" value="1"/>
</dbReference>
<keyword evidence="4 7" id="KW-0067">ATP-binding</keyword>
<name>A0ABX5SW50_9MICO</name>
<dbReference type="EMBL" id="CP038266">
    <property type="protein sequence ID" value="QBR90423.1"/>
    <property type="molecule type" value="Genomic_DNA"/>
</dbReference>
<dbReference type="PROSITE" id="PS00211">
    <property type="entry name" value="ABC_TRANSPORTER_1"/>
    <property type="match status" value="1"/>
</dbReference>
<keyword evidence="8" id="KW-1185">Reference proteome</keyword>
<organism evidence="7 8">
    <name type="scientific">Microbacterium wangchenii</name>
    <dbReference type="NCBI Taxonomy" id="2541726"/>
    <lineage>
        <taxon>Bacteria</taxon>
        <taxon>Bacillati</taxon>
        <taxon>Actinomycetota</taxon>
        <taxon>Actinomycetes</taxon>
        <taxon>Micrococcales</taxon>
        <taxon>Microbacteriaceae</taxon>
        <taxon>Microbacterium</taxon>
    </lineage>
</organism>
<keyword evidence="2" id="KW-0813">Transport</keyword>
<accession>A0ABX5SW50</accession>
<evidence type="ECO:0000256" key="1">
    <source>
        <dbReference type="ARBA" id="ARBA00005417"/>
    </source>
</evidence>
<evidence type="ECO:0000313" key="8">
    <source>
        <dbReference type="Proteomes" id="UP000295748"/>
    </source>
</evidence>
<gene>
    <name evidence="7" type="ORF">E4K62_18095</name>
</gene>
<dbReference type="PANTHER" id="PTHR43820">
    <property type="entry name" value="HIGH-AFFINITY BRANCHED-CHAIN AMINO ACID TRANSPORT ATP-BINDING PROTEIN LIVF"/>
    <property type="match status" value="1"/>
</dbReference>
<evidence type="ECO:0000259" key="6">
    <source>
        <dbReference type="PROSITE" id="PS50893"/>
    </source>
</evidence>
<reference evidence="7 8" key="1">
    <citation type="submission" date="2019-03" db="EMBL/GenBank/DDBJ databases">
        <authorList>
            <person name="Dong K."/>
        </authorList>
    </citation>
    <scope>NUCLEOTIDE SEQUENCE [LARGE SCALE GENOMIC DNA]</scope>
    <source>
        <strain evidence="8">dk512</strain>
    </source>
</reference>
<evidence type="ECO:0000313" key="7">
    <source>
        <dbReference type="EMBL" id="QBR90423.1"/>
    </source>
</evidence>